<comment type="caution">
    <text evidence="1">The sequence shown here is derived from an EMBL/GenBank/DDBJ whole genome shotgun (WGS) entry which is preliminary data.</text>
</comment>
<evidence type="ECO:0008006" key="3">
    <source>
        <dbReference type="Google" id="ProtNLM"/>
    </source>
</evidence>
<evidence type="ECO:0000313" key="2">
    <source>
        <dbReference type="Proteomes" id="UP000649151"/>
    </source>
</evidence>
<reference evidence="1 2" key="1">
    <citation type="submission" date="2020-08" db="EMBL/GenBank/DDBJ databases">
        <title>Genome public.</title>
        <authorList>
            <person name="Liu C."/>
            <person name="Sun Q."/>
        </authorList>
    </citation>
    <scope>NUCLEOTIDE SEQUENCE [LARGE SCALE GENOMIC DNA]</scope>
    <source>
        <strain evidence="1 2">NSJ-27</strain>
    </source>
</reference>
<name>A0ABR7IRB1_9CLOT</name>
<dbReference type="Gene3D" id="3.30.70.120">
    <property type="match status" value="1"/>
</dbReference>
<dbReference type="InterPro" id="IPR015867">
    <property type="entry name" value="N-reg_PII/ATP_PRibTrfase_C"/>
</dbReference>
<sequence length="111" mass="12123">MKLLILVLNNVSKLDNLMVELANQGVKGATIINSTGMAHSLYNHQESKLMNSLKALLDPDLPDNKTIFTVVDDEQEAIFVKVVEEVIGDLSKPNTGIMFTLPVSDVKGLSK</sequence>
<accession>A0ABR7IRB1</accession>
<dbReference type="SUPFAM" id="SSF54913">
    <property type="entry name" value="GlnB-like"/>
    <property type="match status" value="1"/>
</dbReference>
<evidence type="ECO:0000313" key="1">
    <source>
        <dbReference type="EMBL" id="MBC5787680.1"/>
    </source>
</evidence>
<dbReference type="Proteomes" id="UP000649151">
    <property type="component" value="Unassembled WGS sequence"/>
</dbReference>
<dbReference type="EMBL" id="JACOQK010000001">
    <property type="protein sequence ID" value="MBC5787680.1"/>
    <property type="molecule type" value="Genomic_DNA"/>
</dbReference>
<organism evidence="1 2">
    <name type="scientific">Clostridium facile</name>
    <dbReference type="NCBI Taxonomy" id="2763035"/>
    <lineage>
        <taxon>Bacteria</taxon>
        <taxon>Bacillati</taxon>
        <taxon>Bacillota</taxon>
        <taxon>Clostridia</taxon>
        <taxon>Eubacteriales</taxon>
        <taxon>Clostridiaceae</taxon>
        <taxon>Clostridium</taxon>
    </lineage>
</organism>
<proteinExistence type="predicted"/>
<dbReference type="InterPro" id="IPR002187">
    <property type="entry name" value="N-reg_PII"/>
</dbReference>
<keyword evidence="2" id="KW-1185">Reference proteome</keyword>
<dbReference type="RefSeq" id="WP_186996531.1">
    <property type="nucleotide sequence ID" value="NZ_JACOQK010000001.1"/>
</dbReference>
<dbReference type="Pfam" id="PF00543">
    <property type="entry name" value="P-II"/>
    <property type="match status" value="1"/>
</dbReference>
<gene>
    <name evidence="1" type="ORF">H8Z77_06565</name>
</gene>
<dbReference type="InterPro" id="IPR011322">
    <property type="entry name" value="N-reg_PII-like_a/b"/>
</dbReference>
<protein>
    <recommendedName>
        <fullName evidence="3">Nitrogen regulatory protein P-II</fullName>
    </recommendedName>
</protein>